<feature type="transmembrane region" description="Helical" evidence="6">
    <location>
        <begin position="132"/>
        <end position="160"/>
    </location>
</feature>
<evidence type="ECO:0000313" key="9">
    <source>
        <dbReference type="Proteomes" id="UP000189911"/>
    </source>
</evidence>
<gene>
    <name evidence="8" type="ORF">LANO_0D11232G</name>
</gene>
<keyword evidence="5 6" id="KW-0472">Membrane</keyword>
<proteinExistence type="predicted"/>
<feature type="transmembrane region" description="Helical" evidence="6">
    <location>
        <begin position="389"/>
        <end position="406"/>
    </location>
</feature>
<keyword evidence="2" id="KW-0813">Transport</keyword>
<dbReference type="Gene3D" id="1.20.1740.10">
    <property type="entry name" value="Amino acid/polyamine transporter I"/>
    <property type="match status" value="1"/>
</dbReference>
<dbReference type="PANTHER" id="PTHR43341:SF15">
    <property type="entry name" value="GENERAL AMINO ACID PERMEASE AGP2"/>
    <property type="match status" value="1"/>
</dbReference>
<evidence type="ECO:0000256" key="1">
    <source>
        <dbReference type="ARBA" id="ARBA00004141"/>
    </source>
</evidence>
<dbReference type="PIRSF" id="PIRSF006060">
    <property type="entry name" value="AA_transporter"/>
    <property type="match status" value="1"/>
</dbReference>
<organism evidence="8 9">
    <name type="scientific">Lachancea nothofagi CBS 11611</name>
    <dbReference type="NCBI Taxonomy" id="1266666"/>
    <lineage>
        <taxon>Eukaryota</taxon>
        <taxon>Fungi</taxon>
        <taxon>Dikarya</taxon>
        <taxon>Ascomycota</taxon>
        <taxon>Saccharomycotina</taxon>
        <taxon>Saccharomycetes</taxon>
        <taxon>Saccharomycetales</taxon>
        <taxon>Saccharomycetaceae</taxon>
        <taxon>Lachancea</taxon>
    </lineage>
</organism>
<feature type="transmembrane region" description="Helical" evidence="6">
    <location>
        <begin position="86"/>
        <end position="111"/>
    </location>
</feature>
<name>A0A1G4JLB0_9SACH</name>
<dbReference type="InterPro" id="IPR004841">
    <property type="entry name" value="AA-permease/SLC12A_dom"/>
</dbReference>
<feature type="transmembrane region" description="Helical" evidence="6">
    <location>
        <begin position="246"/>
        <end position="266"/>
    </location>
</feature>
<feature type="transmembrane region" description="Helical" evidence="6">
    <location>
        <begin position="418"/>
        <end position="441"/>
    </location>
</feature>
<evidence type="ECO:0000256" key="2">
    <source>
        <dbReference type="ARBA" id="ARBA00022448"/>
    </source>
</evidence>
<accession>A0A1G4JLB0</accession>
<feature type="transmembrane region" description="Helical" evidence="6">
    <location>
        <begin position="56"/>
        <end position="74"/>
    </location>
</feature>
<evidence type="ECO:0000256" key="6">
    <source>
        <dbReference type="SAM" id="Phobius"/>
    </source>
</evidence>
<keyword evidence="4 6" id="KW-1133">Transmembrane helix</keyword>
<dbReference type="GO" id="GO:0016020">
    <property type="term" value="C:membrane"/>
    <property type="evidence" value="ECO:0007669"/>
    <property type="project" value="UniProtKB-SubCell"/>
</dbReference>
<sequence length="560" mass="62229">MSFTLKKALVEEKRRSVSSSVELPERGSLQEVAHEINDGKVPLEERIARRKLLPRQVSMIGIGGAIGTALFVSIGSKVIEGGPGSLLIAFCLWSVVFIGLSQSMCVMVSYLPVTGSFVHFADRFVDRSCGFAVGWTYFVCQSSNVCFEITAVCLVVEYWTDKIPKAALISILIVLFGFLNLYSVFFFGEGEFYLSIGKVVLAIGLIIFTIVTMSGGNPQHKVLGFKNWDNPGAFAEYLTTGSSGRFNGFMACMIFALYVFWGVDYLGNAASEAMNPRKVIPSAFKKVFSRLIIFYIGGAICVGILIPFNDPEMIKAISEGAVGAGASPYVSAMNTMGIKVLPHIVNVLILSSIISAGNSSLYSSSRVLHRLALENQAPAFLKKVTKRGVPLYCCITVLVISGLSYLSVSNSTNKVLTWFLNIQTSAMAIVYIFICISYLQFCRGCKVQGVDMNTLPYYSRFLPYLTWHSLFWLTVMLFVSGYSVFLKDNWDVQSFVFCYFMIPFFIVLFVGHKLYLRGTFVKPKDMDLFSGLEDLAEEDEYWKENPPKLNWLDKSFGLLL</sequence>
<reference evidence="9" key="1">
    <citation type="submission" date="2016-03" db="EMBL/GenBank/DDBJ databases">
        <authorList>
            <person name="Devillers Hugo."/>
        </authorList>
    </citation>
    <scope>NUCLEOTIDE SEQUENCE [LARGE SCALE GENOMIC DNA]</scope>
</reference>
<feature type="transmembrane region" description="Helical" evidence="6">
    <location>
        <begin position="166"/>
        <end position="187"/>
    </location>
</feature>
<dbReference type="OrthoDB" id="10062876at2759"/>
<protein>
    <submittedName>
        <fullName evidence="8">LANO_0D11232g1_1</fullName>
    </submittedName>
</protein>
<dbReference type="EMBL" id="LT598448">
    <property type="protein sequence ID" value="SCU91276.1"/>
    <property type="molecule type" value="Genomic_DNA"/>
</dbReference>
<feature type="domain" description="Amino acid permease/ SLC12A" evidence="7">
    <location>
        <begin position="57"/>
        <end position="519"/>
    </location>
</feature>
<evidence type="ECO:0000259" key="7">
    <source>
        <dbReference type="Pfam" id="PF00324"/>
    </source>
</evidence>
<comment type="subcellular location">
    <subcellularLocation>
        <location evidence="1">Membrane</location>
        <topology evidence="1">Multi-pass membrane protein</topology>
    </subcellularLocation>
</comment>
<dbReference type="Proteomes" id="UP000189911">
    <property type="component" value="Chromosome D"/>
</dbReference>
<dbReference type="InterPro" id="IPR050524">
    <property type="entry name" value="APC_YAT"/>
</dbReference>
<dbReference type="FunFam" id="1.20.1740.10:FF:000001">
    <property type="entry name" value="Amino acid permease"/>
    <property type="match status" value="1"/>
</dbReference>
<feature type="transmembrane region" description="Helical" evidence="6">
    <location>
        <begin position="199"/>
        <end position="216"/>
    </location>
</feature>
<feature type="transmembrane region" description="Helical" evidence="6">
    <location>
        <begin position="494"/>
        <end position="516"/>
    </location>
</feature>
<feature type="transmembrane region" description="Helical" evidence="6">
    <location>
        <begin position="287"/>
        <end position="308"/>
    </location>
</feature>
<dbReference type="Pfam" id="PF00324">
    <property type="entry name" value="AA_permease"/>
    <property type="match status" value="1"/>
</dbReference>
<evidence type="ECO:0000313" key="8">
    <source>
        <dbReference type="EMBL" id="SCU91276.1"/>
    </source>
</evidence>
<dbReference type="AlphaFoldDB" id="A0A1G4JLB0"/>
<feature type="transmembrane region" description="Helical" evidence="6">
    <location>
        <begin position="340"/>
        <end position="361"/>
    </location>
</feature>
<dbReference type="PANTHER" id="PTHR43341">
    <property type="entry name" value="AMINO ACID PERMEASE"/>
    <property type="match status" value="1"/>
</dbReference>
<evidence type="ECO:0000256" key="4">
    <source>
        <dbReference type="ARBA" id="ARBA00022989"/>
    </source>
</evidence>
<dbReference type="GO" id="GO:0015171">
    <property type="term" value="F:amino acid transmembrane transporter activity"/>
    <property type="evidence" value="ECO:0007669"/>
    <property type="project" value="TreeGrafter"/>
</dbReference>
<feature type="transmembrane region" description="Helical" evidence="6">
    <location>
        <begin position="461"/>
        <end position="482"/>
    </location>
</feature>
<keyword evidence="9" id="KW-1185">Reference proteome</keyword>
<keyword evidence="3 6" id="KW-0812">Transmembrane</keyword>
<evidence type="ECO:0000256" key="5">
    <source>
        <dbReference type="ARBA" id="ARBA00023136"/>
    </source>
</evidence>
<evidence type="ECO:0000256" key="3">
    <source>
        <dbReference type="ARBA" id="ARBA00022692"/>
    </source>
</evidence>